<name>A0A7W0C940_9BACT</name>
<dbReference type="InterPro" id="IPR052723">
    <property type="entry name" value="Acyl-CoA_thioesterase_PaaI"/>
</dbReference>
<evidence type="ECO:0000313" key="4">
    <source>
        <dbReference type="Proteomes" id="UP000525298"/>
    </source>
</evidence>
<reference evidence="3 4" key="1">
    <citation type="submission" date="2020-07" db="EMBL/GenBank/DDBJ databases">
        <title>Genomic Encyclopedia of Type Strains, Phase IV (KMG-IV): sequencing the most valuable type-strain genomes for metagenomic binning, comparative biology and taxonomic classification.</title>
        <authorList>
            <person name="Goeker M."/>
        </authorList>
    </citation>
    <scope>NUCLEOTIDE SEQUENCE [LARGE SCALE GENOMIC DNA]</scope>
    <source>
        <strain evidence="3 4">DSM 17721</strain>
    </source>
</reference>
<proteinExistence type="predicted"/>
<dbReference type="PANTHER" id="PTHR42856:SF1">
    <property type="entry name" value="ACYL-COENZYME A THIOESTERASE PAAI"/>
    <property type="match status" value="1"/>
</dbReference>
<dbReference type="NCBIfam" id="TIGR00369">
    <property type="entry name" value="unchar_dom_1"/>
    <property type="match status" value="1"/>
</dbReference>
<evidence type="ECO:0000259" key="2">
    <source>
        <dbReference type="Pfam" id="PF03061"/>
    </source>
</evidence>
<keyword evidence="4" id="KW-1185">Reference proteome</keyword>
<dbReference type="EMBL" id="JACDUS010000004">
    <property type="protein sequence ID" value="MBA2881423.1"/>
    <property type="molecule type" value="Genomic_DNA"/>
</dbReference>
<dbReference type="Gene3D" id="3.10.129.10">
    <property type="entry name" value="Hotdog Thioesterase"/>
    <property type="match status" value="1"/>
</dbReference>
<gene>
    <name evidence="3" type="ORF">HNR65_001750</name>
</gene>
<dbReference type="AlphaFoldDB" id="A0A7W0C940"/>
<dbReference type="InterPro" id="IPR029069">
    <property type="entry name" value="HotDog_dom_sf"/>
</dbReference>
<feature type="domain" description="Thioesterase" evidence="2">
    <location>
        <begin position="55"/>
        <end position="131"/>
    </location>
</feature>
<dbReference type="RefSeq" id="WP_181551085.1">
    <property type="nucleotide sequence ID" value="NZ_JACDUS010000004.1"/>
</dbReference>
<dbReference type="GO" id="GO:0016289">
    <property type="term" value="F:acyl-CoA hydrolase activity"/>
    <property type="evidence" value="ECO:0007669"/>
    <property type="project" value="TreeGrafter"/>
</dbReference>
<organism evidence="3 4">
    <name type="scientific">Desulfosalsimonas propionicica</name>
    <dbReference type="NCBI Taxonomy" id="332175"/>
    <lineage>
        <taxon>Bacteria</taxon>
        <taxon>Pseudomonadati</taxon>
        <taxon>Thermodesulfobacteriota</taxon>
        <taxon>Desulfobacteria</taxon>
        <taxon>Desulfobacterales</taxon>
        <taxon>Desulfosalsimonadaceae</taxon>
        <taxon>Desulfosalsimonas</taxon>
    </lineage>
</organism>
<dbReference type="Proteomes" id="UP000525298">
    <property type="component" value="Unassembled WGS sequence"/>
</dbReference>
<dbReference type="PANTHER" id="PTHR42856">
    <property type="entry name" value="ACYL-COENZYME A THIOESTERASE PAAI"/>
    <property type="match status" value="1"/>
</dbReference>
<protein>
    <submittedName>
        <fullName evidence="3">Acyl-CoA thioesterase</fullName>
        <ecNumber evidence="3">3.1.2.-</ecNumber>
    </submittedName>
</protein>
<dbReference type="InterPro" id="IPR003736">
    <property type="entry name" value="PAAI_dom"/>
</dbReference>
<dbReference type="CDD" id="cd03443">
    <property type="entry name" value="PaaI_thioesterase"/>
    <property type="match status" value="1"/>
</dbReference>
<accession>A0A7W0C940</accession>
<comment type="caution">
    <text evidence="3">The sequence shown here is derived from an EMBL/GenBank/DDBJ whole genome shotgun (WGS) entry which is preliminary data.</text>
</comment>
<dbReference type="EC" id="3.1.2.-" evidence="3"/>
<dbReference type="SUPFAM" id="SSF54637">
    <property type="entry name" value="Thioesterase/thiol ester dehydrase-isomerase"/>
    <property type="match status" value="1"/>
</dbReference>
<evidence type="ECO:0000256" key="1">
    <source>
        <dbReference type="ARBA" id="ARBA00022801"/>
    </source>
</evidence>
<dbReference type="InterPro" id="IPR006683">
    <property type="entry name" value="Thioestr_dom"/>
</dbReference>
<sequence length="144" mass="15745">MARFEELDPEFRQAVFERLQKQVPYWNLLGMELTDLKKGWARLRLPFSEKLGNAGGIAHGGAIFSLADAAVGTALTGIARKNASISTIEMKINYIRPFSSGCIYAEAVILHNGRNTALGEVTVTDGAENLVARAMATYSVIRKD</sequence>
<evidence type="ECO:0000313" key="3">
    <source>
        <dbReference type="EMBL" id="MBA2881423.1"/>
    </source>
</evidence>
<keyword evidence="1 3" id="KW-0378">Hydrolase</keyword>
<dbReference type="Pfam" id="PF03061">
    <property type="entry name" value="4HBT"/>
    <property type="match status" value="1"/>
</dbReference>